<feature type="transmembrane region" description="Helical" evidence="10">
    <location>
        <begin position="358"/>
        <end position="382"/>
    </location>
</feature>
<evidence type="ECO:0000256" key="8">
    <source>
        <dbReference type="ARBA" id="ARBA00022989"/>
    </source>
</evidence>
<accession>A0A2P8GTJ0</accession>
<evidence type="ECO:0000256" key="4">
    <source>
        <dbReference type="ARBA" id="ARBA00022448"/>
    </source>
</evidence>
<keyword evidence="4" id="KW-0813">Transport</keyword>
<evidence type="ECO:0000256" key="3">
    <source>
        <dbReference type="ARBA" id="ARBA00009843"/>
    </source>
</evidence>
<keyword evidence="8 10" id="KW-1133">Transmembrane helix</keyword>
<dbReference type="AlphaFoldDB" id="A0A2P8GTJ0"/>
<evidence type="ECO:0000313" key="13">
    <source>
        <dbReference type="EMBL" id="RUQ84595.1"/>
    </source>
</evidence>
<dbReference type="InterPro" id="IPR000802">
    <property type="entry name" value="Arsenical_pump_ArsB"/>
</dbReference>
<comment type="similarity">
    <text evidence="3">Belongs to the CitM (TC 2.A.11) transporter family.</text>
</comment>
<dbReference type="Proteomes" id="UP000268291">
    <property type="component" value="Unassembled WGS sequence"/>
</dbReference>
<organism evidence="12 14">
    <name type="scientific">Labedella gwakjiensis</name>
    <dbReference type="NCBI Taxonomy" id="390269"/>
    <lineage>
        <taxon>Bacteria</taxon>
        <taxon>Bacillati</taxon>
        <taxon>Actinomycetota</taxon>
        <taxon>Actinomycetes</taxon>
        <taxon>Micrococcales</taxon>
        <taxon>Microbacteriaceae</taxon>
        <taxon>Labedella</taxon>
    </lineage>
</organism>
<feature type="domain" description="Citrate transporter-like" evidence="11">
    <location>
        <begin position="12"/>
        <end position="317"/>
    </location>
</feature>
<keyword evidence="6 10" id="KW-0812">Transmembrane</keyword>
<evidence type="ECO:0000313" key="12">
    <source>
        <dbReference type="EMBL" id="PSL37265.1"/>
    </source>
</evidence>
<evidence type="ECO:0000256" key="9">
    <source>
        <dbReference type="ARBA" id="ARBA00023136"/>
    </source>
</evidence>
<evidence type="ECO:0000256" key="5">
    <source>
        <dbReference type="ARBA" id="ARBA00022475"/>
    </source>
</evidence>
<reference evidence="13 15" key="2">
    <citation type="submission" date="2018-12" db="EMBL/GenBank/DDBJ databases">
        <authorList>
            <person name="hu s."/>
            <person name="Xu Y."/>
            <person name="Xu B."/>
            <person name="Li F."/>
        </authorList>
    </citation>
    <scope>NUCLEOTIDE SEQUENCE [LARGE SCALE GENOMIC DNA]</scope>
    <source>
        <strain evidence="13 15">KSW2-17</strain>
    </source>
</reference>
<comment type="similarity">
    <text evidence="2">Belongs to the ArsB family.</text>
</comment>
<feature type="transmembrane region" description="Helical" evidence="10">
    <location>
        <begin position="198"/>
        <end position="215"/>
    </location>
</feature>
<dbReference type="InterPro" id="IPR004680">
    <property type="entry name" value="Cit_transptr-like_dom"/>
</dbReference>
<proteinExistence type="inferred from homology"/>
<evidence type="ECO:0000256" key="6">
    <source>
        <dbReference type="ARBA" id="ARBA00022692"/>
    </source>
</evidence>
<dbReference type="Proteomes" id="UP000241203">
    <property type="component" value="Unassembled WGS sequence"/>
</dbReference>
<dbReference type="RefSeq" id="WP_106564880.1">
    <property type="nucleotide sequence ID" value="NZ_PYAU01000001.1"/>
</dbReference>
<dbReference type="EMBL" id="PYAU01000001">
    <property type="protein sequence ID" value="PSL37265.1"/>
    <property type="molecule type" value="Genomic_DNA"/>
</dbReference>
<keyword evidence="5" id="KW-1003">Cell membrane</keyword>
<dbReference type="PRINTS" id="PR00758">
    <property type="entry name" value="ARSENICPUMP"/>
</dbReference>
<keyword evidence="7" id="KW-0059">Arsenical resistance</keyword>
<sequence length="384" mass="40166">MRTGLVGAGLLLVGAVLALVTGTPVDDLLALGERIWPVLLFVVAITVVTELAAEAEVFRVVAEKLARLGRGRTVVLWAFIVVFATVSTAFLSLDTTAVLLTPVVVLLARHIGVNPIPFALTTVWLANTGSLFLPVSNLTNLLAEHKLDGVGAFGFAALSIVPALVAVAVPVVVLGIVYREELARSYEVDVGGPVADPVLFRWSAVVLVLLVPALVSGLEVWIPALVAAVVLSIVFVVRRREVLRFSLIPWQLVVFAAGLFLTVDAARGFGLTAVVEALAGSGSAPADLLRVAGVGAVGANLLNNLPAYLALEPVGTSPERLVALLIGVNAGPLVTPWASLATLLWHERLRGLGVEISWWRFAGLGLIVAPLTVGAATLAFALTR</sequence>
<evidence type="ECO:0000256" key="1">
    <source>
        <dbReference type="ARBA" id="ARBA00004651"/>
    </source>
</evidence>
<comment type="caution">
    <text evidence="12">The sequence shown here is derived from an EMBL/GenBank/DDBJ whole genome shotgun (WGS) entry which is preliminary data.</text>
</comment>
<reference evidence="12 14" key="1">
    <citation type="submission" date="2018-03" db="EMBL/GenBank/DDBJ databases">
        <title>Genomic Encyclopedia of Archaeal and Bacterial Type Strains, Phase II (KMG-II): from individual species to whole genera.</title>
        <authorList>
            <person name="Goeker M."/>
        </authorList>
    </citation>
    <scope>NUCLEOTIDE SEQUENCE [LARGE SCALE GENOMIC DNA]</scope>
    <source>
        <strain evidence="12 14">DSM 21548</strain>
    </source>
</reference>
<dbReference type="Pfam" id="PF03600">
    <property type="entry name" value="CitMHS"/>
    <property type="match status" value="1"/>
</dbReference>
<feature type="transmembrane region" description="Helical" evidence="10">
    <location>
        <begin position="221"/>
        <end position="238"/>
    </location>
</feature>
<feature type="transmembrane region" description="Helical" evidence="10">
    <location>
        <begin position="321"/>
        <end position="346"/>
    </location>
</feature>
<dbReference type="PANTHER" id="PTHR43302">
    <property type="entry name" value="TRANSPORTER ARSB-RELATED"/>
    <property type="match status" value="1"/>
</dbReference>
<feature type="transmembrane region" description="Helical" evidence="10">
    <location>
        <begin position="152"/>
        <end position="177"/>
    </location>
</feature>
<keyword evidence="9 10" id="KW-0472">Membrane</keyword>
<feature type="transmembrane region" description="Helical" evidence="10">
    <location>
        <begin position="289"/>
        <end position="309"/>
    </location>
</feature>
<dbReference type="GO" id="GO:0015105">
    <property type="term" value="F:arsenite transmembrane transporter activity"/>
    <property type="evidence" value="ECO:0007669"/>
    <property type="project" value="InterPro"/>
</dbReference>
<gene>
    <name evidence="12" type="ORF">CLV49_0872</name>
    <name evidence="13" type="ORF">ELQ93_13380</name>
</gene>
<evidence type="ECO:0000313" key="14">
    <source>
        <dbReference type="Proteomes" id="UP000241203"/>
    </source>
</evidence>
<dbReference type="GO" id="GO:0046685">
    <property type="term" value="P:response to arsenic-containing substance"/>
    <property type="evidence" value="ECO:0007669"/>
    <property type="project" value="UniProtKB-KW"/>
</dbReference>
<evidence type="ECO:0000313" key="15">
    <source>
        <dbReference type="Proteomes" id="UP000268291"/>
    </source>
</evidence>
<dbReference type="OrthoDB" id="9774335at2"/>
<protein>
    <submittedName>
        <fullName evidence="13">Arsenic transporter</fullName>
    </submittedName>
    <submittedName>
        <fullName evidence="12">Arsenite efflux membrane protein ArsB</fullName>
    </submittedName>
</protein>
<evidence type="ECO:0000256" key="10">
    <source>
        <dbReference type="SAM" id="Phobius"/>
    </source>
</evidence>
<name>A0A2P8GTJ0_9MICO</name>
<evidence type="ECO:0000259" key="11">
    <source>
        <dbReference type="Pfam" id="PF03600"/>
    </source>
</evidence>
<evidence type="ECO:0000256" key="7">
    <source>
        <dbReference type="ARBA" id="ARBA00022849"/>
    </source>
</evidence>
<dbReference type="EMBL" id="RZGY01000002">
    <property type="protein sequence ID" value="RUQ84595.1"/>
    <property type="molecule type" value="Genomic_DNA"/>
</dbReference>
<dbReference type="GO" id="GO:0005886">
    <property type="term" value="C:plasma membrane"/>
    <property type="evidence" value="ECO:0007669"/>
    <property type="project" value="UniProtKB-SubCell"/>
</dbReference>
<feature type="transmembrane region" description="Helical" evidence="10">
    <location>
        <begin position="74"/>
        <end position="93"/>
    </location>
</feature>
<feature type="transmembrane region" description="Helical" evidence="10">
    <location>
        <begin position="250"/>
        <end position="269"/>
    </location>
</feature>
<evidence type="ECO:0000256" key="2">
    <source>
        <dbReference type="ARBA" id="ARBA00006433"/>
    </source>
</evidence>
<comment type="subcellular location">
    <subcellularLocation>
        <location evidence="1">Cell membrane</location>
        <topology evidence="1">Multi-pass membrane protein</topology>
    </subcellularLocation>
</comment>
<keyword evidence="15" id="KW-1185">Reference proteome</keyword>
<dbReference type="PANTHER" id="PTHR43302:SF5">
    <property type="entry name" value="TRANSPORTER ARSB-RELATED"/>
    <property type="match status" value="1"/>
</dbReference>
<feature type="transmembrane region" description="Helical" evidence="10">
    <location>
        <begin position="34"/>
        <end position="53"/>
    </location>
</feature>